<dbReference type="PANTHER" id="PTHR42913">
    <property type="entry name" value="APOPTOSIS-INDUCING FACTOR 1"/>
    <property type="match status" value="1"/>
</dbReference>
<keyword evidence="4" id="KW-0274">FAD</keyword>
<comment type="cofactor">
    <cofactor evidence="1">
        <name>FAD</name>
        <dbReference type="ChEBI" id="CHEBI:57692"/>
    </cofactor>
</comment>
<dbReference type="AlphaFoldDB" id="A0A1F5XH97"/>
<dbReference type="GO" id="GO:0019646">
    <property type="term" value="P:aerobic electron transport chain"/>
    <property type="evidence" value="ECO:0007669"/>
    <property type="project" value="TreeGrafter"/>
</dbReference>
<evidence type="ECO:0000313" key="7">
    <source>
        <dbReference type="EMBL" id="OGF87322.1"/>
    </source>
</evidence>
<evidence type="ECO:0000259" key="6">
    <source>
        <dbReference type="Pfam" id="PF07992"/>
    </source>
</evidence>
<dbReference type="Proteomes" id="UP000177346">
    <property type="component" value="Unassembled WGS sequence"/>
</dbReference>
<dbReference type="PANTHER" id="PTHR42913:SF3">
    <property type="entry name" value="64 KDA MITOCHONDRIAL NADH DEHYDROGENASE (EUROFUNG)"/>
    <property type="match status" value="1"/>
</dbReference>
<evidence type="ECO:0000256" key="2">
    <source>
        <dbReference type="ARBA" id="ARBA00005272"/>
    </source>
</evidence>
<feature type="domain" description="FAD/NAD(P)-binding" evidence="6">
    <location>
        <begin position="4"/>
        <end position="329"/>
    </location>
</feature>
<evidence type="ECO:0000256" key="4">
    <source>
        <dbReference type="ARBA" id="ARBA00022827"/>
    </source>
</evidence>
<evidence type="ECO:0000256" key="1">
    <source>
        <dbReference type="ARBA" id="ARBA00001974"/>
    </source>
</evidence>
<dbReference type="SUPFAM" id="SSF51905">
    <property type="entry name" value="FAD/NAD(P)-binding domain"/>
    <property type="match status" value="1"/>
</dbReference>
<proteinExistence type="inferred from homology"/>
<evidence type="ECO:0000313" key="8">
    <source>
        <dbReference type="Proteomes" id="UP000177346"/>
    </source>
</evidence>
<dbReference type="PRINTS" id="PR00411">
    <property type="entry name" value="PNDRDTASEI"/>
</dbReference>
<evidence type="ECO:0000256" key="3">
    <source>
        <dbReference type="ARBA" id="ARBA00022630"/>
    </source>
</evidence>
<dbReference type="EMBL" id="MFIF01000006">
    <property type="protein sequence ID" value="OGF87322.1"/>
    <property type="molecule type" value="Genomic_DNA"/>
</dbReference>
<dbReference type="Gene3D" id="3.50.50.100">
    <property type="match status" value="1"/>
</dbReference>
<protein>
    <recommendedName>
        <fullName evidence="6">FAD/NAD(P)-binding domain-containing protein</fullName>
    </recommendedName>
</protein>
<keyword evidence="3" id="KW-0285">Flavoprotein</keyword>
<reference evidence="7 8" key="1">
    <citation type="journal article" date="2016" name="Nat. Commun.">
        <title>Thousands of microbial genomes shed light on interconnected biogeochemical processes in an aquifer system.</title>
        <authorList>
            <person name="Anantharaman K."/>
            <person name="Brown C.T."/>
            <person name="Hug L.A."/>
            <person name="Sharon I."/>
            <person name="Castelle C.J."/>
            <person name="Probst A.J."/>
            <person name="Thomas B.C."/>
            <person name="Singh A."/>
            <person name="Wilkins M.J."/>
            <person name="Karaoz U."/>
            <person name="Brodie E.L."/>
            <person name="Williams K.H."/>
            <person name="Hubbard S.S."/>
            <person name="Banfield J.F."/>
        </authorList>
    </citation>
    <scope>NUCLEOTIDE SEQUENCE [LARGE SCALE GENOMIC DNA]</scope>
</reference>
<evidence type="ECO:0000256" key="5">
    <source>
        <dbReference type="ARBA" id="ARBA00023002"/>
    </source>
</evidence>
<dbReference type="InterPro" id="IPR023753">
    <property type="entry name" value="FAD/NAD-binding_dom"/>
</dbReference>
<dbReference type="Pfam" id="PF07992">
    <property type="entry name" value="Pyr_redox_2"/>
    <property type="match status" value="1"/>
</dbReference>
<name>A0A1F5XH97_9BACT</name>
<dbReference type="InterPro" id="IPR036188">
    <property type="entry name" value="FAD/NAD-bd_sf"/>
</dbReference>
<gene>
    <name evidence="7" type="ORF">A3B19_03825</name>
</gene>
<dbReference type="PRINTS" id="PR00368">
    <property type="entry name" value="FADPNR"/>
</dbReference>
<organism evidence="7 8">
    <name type="scientific">Candidatus Giovannonibacteria bacterium RIFCSPLOWO2_01_FULL_46_32</name>
    <dbReference type="NCBI Taxonomy" id="1798353"/>
    <lineage>
        <taxon>Bacteria</taxon>
        <taxon>Candidatus Giovannoniibacteriota</taxon>
    </lineage>
</organism>
<dbReference type="InterPro" id="IPR051169">
    <property type="entry name" value="NADH-Q_oxidoreductase"/>
</dbReference>
<dbReference type="GO" id="GO:0003955">
    <property type="term" value="F:NAD(P)H dehydrogenase (quinone) activity"/>
    <property type="evidence" value="ECO:0007669"/>
    <property type="project" value="TreeGrafter"/>
</dbReference>
<comment type="similarity">
    <text evidence="2">Belongs to the NADH dehydrogenase family.</text>
</comment>
<keyword evidence="5" id="KW-0560">Oxidoreductase</keyword>
<comment type="caution">
    <text evidence="7">The sequence shown here is derived from an EMBL/GenBank/DDBJ whole genome shotgun (WGS) entry which is preliminary data.</text>
</comment>
<sequence>MIHEIIIVGGGFGGARVAKLLAEEPNFHITLVDKSRYHTFYPNLYEVATAYLPEAFGHLPIDFVDLKSSAIYPLEDIFLDDINVSVLEDEFLGADFKKHFVNLRKTGKLRYDFLALAMGSETNYFGIPGMAEKALPLKNFFDALGLRNAIDELFFRAPKNQLIKIVIGGGGFTGCELAGELMGYMDKLSRIHGRPRYYAECLIVEAAETLLGSASPWVQKKAKARLEKLDVKFMFKSAIKEIRQNEIILGVGSKVPYDLLIWTAGVKASESVKTLESVKLEKASCVPVDKNLRIAPHENVFGVGDITYSVDEATGKSLPMTASVALREAKCVAENIKRMAAKKPLLYYRASHPGFIIPLGGRYALLELYGVRLSGLLPWLLKEFIALKYWAGLLGWRRAFGLWKKGLEIHSWND</sequence>
<accession>A0A1F5XH97</accession>